<accession>A0A9P2TA37</accession>
<sequence>MQVIRGAVVGGCPQGLVGARRYFLDEIPAAYKDINEVIAAQTDLVEVVTHLRQVVCVKG</sequence>
<proteinExistence type="predicted"/>
<evidence type="ECO:0000256" key="10">
    <source>
        <dbReference type="PIRSR" id="PIRSR601233-2"/>
    </source>
</evidence>
<evidence type="ECO:0000256" key="3">
    <source>
        <dbReference type="ARBA" id="ARBA00022598"/>
    </source>
</evidence>
<evidence type="ECO:0000313" key="11">
    <source>
        <dbReference type="EMBL" id="EOR71531.1"/>
    </source>
</evidence>
<gene>
    <name evidence="11" type="ORF">TM51_07176</name>
</gene>
<evidence type="ECO:0000256" key="7">
    <source>
        <dbReference type="ARBA" id="ARBA00023134"/>
    </source>
</evidence>
<dbReference type="AlphaFoldDB" id="A0A9P2TA37"/>
<evidence type="ECO:0000256" key="9">
    <source>
        <dbReference type="ARBA" id="ARBA00047746"/>
    </source>
</evidence>
<comment type="caution">
    <text evidence="11">The sequence shown here is derived from an EMBL/GenBank/DDBJ whole genome shotgun (WGS) entry which is preliminary data.</text>
</comment>
<evidence type="ECO:0000256" key="6">
    <source>
        <dbReference type="ARBA" id="ARBA00022800"/>
    </source>
</evidence>
<keyword evidence="5 10" id="KW-0547">Nucleotide-binding</keyword>
<dbReference type="InterPro" id="IPR036025">
    <property type="entry name" value="RtcB-like_sf"/>
</dbReference>
<evidence type="ECO:0000256" key="2">
    <source>
        <dbReference type="ARBA" id="ARBA00012726"/>
    </source>
</evidence>
<dbReference type="EC" id="6.5.1.8" evidence="2"/>
<evidence type="ECO:0000256" key="5">
    <source>
        <dbReference type="ARBA" id="ARBA00022741"/>
    </source>
</evidence>
<keyword evidence="3" id="KW-0436">Ligase</keyword>
<protein>
    <recommendedName>
        <fullName evidence="2">3'-phosphate/5'-hydroxy nucleic acid ligase</fullName>
        <ecNumber evidence="2">6.5.1.8</ecNumber>
    </recommendedName>
</protein>
<organism evidence="11 12">
    <name type="scientific">Thermobifida fusca TM51</name>
    <dbReference type="NCBI Taxonomy" id="1169414"/>
    <lineage>
        <taxon>Bacteria</taxon>
        <taxon>Bacillati</taxon>
        <taxon>Actinomycetota</taxon>
        <taxon>Actinomycetes</taxon>
        <taxon>Streptosporangiales</taxon>
        <taxon>Nocardiopsidaceae</taxon>
        <taxon>Thermobifida</taxon>
    </lineage>
</organism>
<keyword evidence="7 10" id="KW-0342">GTP-binding</keyword>
<keyword evidence="6" id="KW-0692">RNA repair</keyword>
<dbReference type="GO" id="GO:0005525">
    <property type="term" value="F:GTP binding"/>
    <property type="evidence" value="ECO:0007669"/>
    <property type="project" value="UniProtKB-KW"/>
</dbReference>
<dbReference type="EMBL" id="AOSG01000034">
    <property type="protein sequence ID" value="EOR71531.1"/>
    <property type="molecule type" value="Genomic_DNA"/>
</dbReference>
<dbReference type="Gene3D" id="3.90.1860.10">
    <property type="entry name" value="tRNA-splicing ligase RtcB"/>
    <property type="match status" value="1"/>
</dbReference>
<evidence type="ECO:0000256" key="4">
    <source>
        <dbReference type="ARBA" id="ARBA00022723"/>
    </source>
</evidence>
<name>A0A9P2TA37_THEFU</name>
<evidence type="ECO:0000256" key="1">
    <source>
        <dbReference type="ARBA" id="ARBA00001936"/>
    </source>
</evidence>
<keyword evidence="4" id="KW-0479">Metal-binding</keyword>
<feature type="binding site" evidence="10">
    <location>
        <position position="58"/>
    </location>
    <ligand>
        <name>GMP</name>
        <dbReference type="ChEBI" id="CHEBI:58115"/>
    </ligand>
</feature>
<evidence type="ECO:0000313" key="12">
    <source>
        <dbReference type="Proteomes" id="UP000014184"/>
    </source>
</evidence>
<dbReference type="GO" id="GO:0042245">
    <property type="term" value="P:RNA repair"/>
    <property type="evidence" value="ECO:0007669"/>
    <property type="project" value="UniProtKB-KW"/>
</dbReference>
<dbReference type="InterPro" id="IPR001233">
    <property type="entry name" value="RtcB"/>
</dbReference>
<dbReference type="GO" id="GO:0006396">
    <property type="term" value="P:RNA processing"/>
    <property type="evidence" value="ECO:0007669"/>
    <property type="project" value="InterPro"/>
</dbReference>
<dbReference type="Pfam" id="PF01139">
    <property type="entry name" value="RtcB"/>
    <property type="match status" value="1"/>
</dbReference>
<comment type="cofactor">
    <cofactor evidence="1">
        <name>Mn(2+)</name>
        <dbReference type="ChEBI" id="CHEBI:29035"/>
    </cofactor>
</comment>
<evidence type="ECO:0000256" key="8">
    <source>
        <dbReference type="ARBA" id="ARBA00023211"/>
    </source>
</evidence>
<dbReference type="Proteomes" id="UP000014184">
    <property type="component" value="Unassembled WGS sequence"/>
</dbReference>
<dbReference type="SUPFAM" id="SSF103365">
    <property type="entry name" value="Hypothetical protein PH1602"/>
    <property type="match status" value="1"/>
</dbReference>
<keyword evidence="8" id="KW-0464">Manganese</keyword>
<comment type="catalytic activity">
    <reaction evidence="9">
        <text>a 3'-end 3'-phospho-ribonucleotide-RNA + a 5'-end dephospho-ribonucleoside-RNA + GTP = a ribonucleotidyl-ribonucleotide-RNA + GMP + diphosphate</text>
        <dbReference type="Rhea" id="RHEA:68076"/>
        <dbReference type="Rhea" id="RHEA-COMP:10463"/>
        <dbReference type="Rhea" id="RHEA-COMP:13936"/>
        <dbReference type="Rhea" id="RHEA-COMP:17355"/>
        <dbReference type="ChEBI" id="CHEBI:33019"/>
        <dbReference type="ChEBI" id="CHEBI:37565"/>
        <dbReference type="ChEBI" id="CHEBI:58115"/>
        <dbReference type="ChEBI" id="CHEBI:83062"/>
        <dbReference type="ChEBI" id="CHEBI:138284"/>
        <dbReference type="ChEBI" id="CHEBI:173118"/>
        <dbReference type="EC" id="6.5.1.8"/>
    </reaction>
</comment>
<dbReference type="GO" id="GO:0046872">
    <property type="term" value="F:metal ion binding"/>
    <property type="evidence" value="ECO:0007669"/>
    <property type="project" value="UniProtKB-KW"/>
</dbReference>
<reference evidence="11 12" key="1">
    <citation type="journal article" date="2013" name="Genome Announc.">
        <title>Draft Genome Sequence of the Lignocellulose Decomposer Thermobifida fusca Strain TM51.</title>
        <authorList>
            <person name="Toth A."/>
            <person name="Barna T."/>
            <person name="Nagy I."/>
            <person name="Horvath B."/>
            <person name="Nagy I."/>
            <person name="Tancsics A."/>
            <person name="Kriszt B."/>
            <person name="Baka E."/>
            <person name="Fekete C."/>
            <person name="Kukolya J."/>
        </authorList>
    </citation>
    <scope>NUCLEOTIDE SEQUENCE [LARGE SCALE GENOMIC DNA]</scope>
    <source>
        <strain evidence="11 12">TM51</strain>
    </source>
</reference>
<keyword evidence="12" id="KW-1185">Reference proteome</keyword>
<dbReference type="GO" id="GO:0170057">
    <property type="term" value="F:RNA ligase (GTP) activity"/>
    <property type="evidence" value="ECO:0007669"/>
    <property type="project" value="UniProtKB-EC"/>
</dbReference>